<feature type="chain" id="PRO_5045828480" description="Plant thionin family protein" evidence="1">
    <location>
        <begin position="25"/>
        <end position="176"/>
    </location>
</feature>
<dbReference type="EMBL" id="JAGKQM010000019">
    <property type="protein sequence ID" value="KAH0856499.1"/>
    <property type="molecule type" value="Genomic_DNA"/>
</dbReference>
<evidence type="ECO:0008006" key="4">
    <source>
        <dbReference type="Google" id="ProtNLM"/>
    </source>
</evidence>
<protein>
    <recommendedName>
        <fullName evidence="4">Plant thionin family protein</fullName>
    </recommendedName>
</protein>
<sequence length="176" mass="19765">MEKKLSVAMMVFVLVVMASTAGEASYISCTFKCEVLCDDQDYKAECISKCMADCKDTPPPPFTQLNHTRSNYLSLSLSKKKLSLYIYVYMHACTQMEKKMSLAMVVFVLVVMAAIGGEAVNHLCTFKCEITCRDPEFKTECFRACMADCDHDKPTSTFHSTKAYSMKTGEMEDIRG</sequence>
<evidence type="ECO:0000313" key="3">
    <source>
        <dbReference type="Proteomes" id="UP000824890"/>
    </source>
</evidence>
<evidence type="ECO:0000256" key="1">
    <source>
        <dbReference type="SAM" id="SignalP"/>
    </source>
</evidence>
<organism evidence="2 3">
    <name type="scientific">Brassica napus</name>
    <name type="common">Rape</name>
    <dbReference type="NCBI Taxonomy" id="3708"/>
    <lineage>
        <taxon>Eukaryota</taxon>
        <taxon>Viridiplantae</taxon>
        <taxon>Streptophyta</taxon>
        <taxon>Embryophyta</taxon>
        <taxon>Tracheophyta</taxon>
        <taxon>Spermatophyta</taxon>
        <taxon>Magnoliopsida</taxon>
        <taxon>eudicotyledons</taxon>
        <taxon>Gunneridae</taxon>
        <taxon>Pentapetalae</taxon>
        <taxon>rosids</taxon>
        <taxon>malvids</taxon>
        <taxon>Brassicales</taxon>
        <taxon>Brassicaceae</taxon>
        <taxon>Brassiceae</taxon>
        <taxon>Brassica</taxon>
    </lineage>
</organism>
<keyword evidence="1" id="KW-0732">Signal</keyword>
<keyword evidence="3" id="KW-1185">Reference proteome</keyword>
<accession>A0ABQ7XM64</accession>
<evidence type="ECO:0000313" key="2">
    <source>
        <dbReference type="EMBL" id="KAH0856499.1"/>
    </source>
</evidence>
<comment type="caution">
    <text evidence="2">The sequence shown here is derived from an EMBL/GenBank/DDBJ whole genome shotgun (WGS) entry which is preliminary data.</text>
</comment>
<dbReference type="Proteomes" id="UP000824890">
    <property type="component" value="Unassembled WGS sequence"/>
</dbReference>
<proteinExistence type="predicted"/>
<reference evidence="2 3" key="1">
    <citation type="submission" date="2021-05" db="EMBL/GenBank/DDBJ databases">
        <title>Genome Assembly of Synthetic Allotetraploid Brassica napus Reveals Homoeologous Exchanges between Subgenomes.</title>
        <authorList>
            <person name="Davis J.T."/>
        </authorList>
    </citation>
    <scope>NUCLEOTIDE SEQUENCE [LARGE SCALE GENOMIC DNA]</scope>
    <source>
        <strain evidence="3">cv. Da-Ae</strain>
        <tissue evidence="2">Seedling</tissue>
    </source>
</reference>
<name>A0ABQ7XM64_BRANA</name>
<gene>
    <name evidence="2" type="ORF">HID58_084760</name>
</gene>
<feature type="signal peptide" evidence="1">
    <location>
        <begin position="1"/>
        <end position="24"/>
    </location>
</feature>